<dbReference type="EMBL" id="JALJAT010000004">
    <property type="protein sequence ID" value="KAK4470663.1"/>
    <property type="molecule type" value="Genomic_DNA"/>
</dbReference>
<dbReference type="AlphaFoldDB" id="A0AAE2D412"/>
<reference evidence="1" key="1">
    <citation type="submission" date="2022-04" db="EMBL/GenBank/DDBJ databases">
        <authorList>
            <person name="Xu L."/>
            <person name="Lv Z."/>
        </authorList>
    </citation>
    <scope>NUCLEOTIDE SEQUENCE</scope>
    <source>
        <strain evidence="1">LV_2022a</strain>
    </source>
</reference>
<feature type="non-terminal residue" evidence="1">
    <location>
        <position position="54"/>
    </location>
</feature>
<evidence type="ECO:0000313" key="2">
    <source>
        <dbReference type="Proteomes" id="UP001292079"/>
    </source>
</evidence>
<reference evidence="1" key="2">
    <citation type="journal article" date="2023" name="Infect Dis Poverty">
        <title>Chromosome-scale genome of the human blood fluke Schistosoma mekongi and its implications for public health.</title>
        <authorList>
            <person name="Zhou M."/>
            <person name="Xu L."/>
            <person name="Xu D."/>
            <person name="Chen W."/>
            <person name="Khan J."/>
            <person name="Hu Y."/>
            <person name="Huang H."/>
            <person name="Wei H."/>
            <person name="Zhang Y."/>
            <person name="Chusongsang P."/>
            <person name="Tanasarnprasert K."/>
            <person name="Hu X."/>
            <person name="Limpanont Y."/>
            <person name="Lv Z."/>
        </authorList>
    </citation>
    <scope>NUCLEOTIDE SEQUENCE</scope>
    <source>
        <strain evidence="1">LV_2022a</strain>
    </source>
</reference>
<dbReference type="Proteomes" id="UP001292079">
    <property type="component" value="Unassembled WGS sequence"/>
</dbReference>
<accession>A0AAE2D412</accession>
<sequence length="54" mass="6143">ATLNILTISYYFWIKSASIIIRSTCVHGFQFTLLLGLLNPDEFSDTGHHLTLIF</sequence>
<organism evidence="1 2">
    <name type="scientific">Schistosoma mekongi</name>
    <name type="common">Parasitic worm</name>
    <dbReference type="NCBI Taxonomy" id="38744"/>
    <lineage>
        <taxon>Eukaryota</taxon>
        <taxon>Metazoa</taxon>
        <taxon>Spiralia</taxon>
        <taxon>Lophotrochozoa</taxon>
        <taxon>Platyhelminthes</taxon>
        <taxon>Trematoda</taxon>
        <taxon>Digenea</taxon>
        <taxon>Strigeidida</taxon>
        <taxon>Schistosomatoidea</taxon>
        <taxon>Schistosomatidae</taxon>
        <taxon>Schistosoma</taxon>
    </lineage>
</organism>
<proteinExistence type="predicted"/>
<protein>
    <submittedName>
        <fullName evidence="1">Uncharacterized protein</fullName>
    </submittedName>
</protein>
<gene>
    <name evidence="1" type="ORF">MN116_006196</name>
</gene>
<evidence type="ECO:0000313" key="1">
    <source>
        <dbReference type="EMBL" id="KAK4470663.1"/>
    </source>
</evidence>
<name>A0AAE2D412_SCHME</name>
<comment type="caution">
    <text evidence="1">The sequence shown here is derived from an EMBL/GenBank/DDBJ whole genome shotgun (WGS) entry which is preliminary data.</text>
</comment>
<keyword evidence="2" id="KW-1185">Reference proteome</keyword>
<feature type="non-terminal residue" evidence="1">
    <location>
        <position position="1"/>
    </location>
</feature>